<evidence type="ECO:0000256" key="5">
    <source>
        <dbReference type="ARBA" id="ARBA00023004"/>
    </source>
</evidence>
<evidence type="ECO:0000256" key="6">
    <source>
        <dbReference type="ARBA" id="ARBA00024284"/>
    </source>
</evidence>
<organism evidence="7 8">
    <name type="scientific">Volvox africanus</name>
    <dbReference type="NCBI Taxonomy" id="51714"/>
    <lineage>
        <taxon>Eukaryota</taxon>
        <taxon>Viridiplantae</taxon>
        <taxon>Chlorophyta</taxon>
        <taxon>core chlorophytes</taxon>
        <taxon>Chlorophyceae</taxon>
        <taxon>CS clade</taxon>
        <taxon>Chlamydomonadales</taxon>
        <taxon>Volvocaceae</taxon>
        <taxon>Volvox</taxon>
    </lineage>
</organism>
<dbReference type="Gene3D" id="2.60.120.10">
    <property type="entry name" value="Jelly Rolls"/>
    <property type="match status" value="1"/>
</dbReference>
<keyword evidence="8" id="KW-1185">Reference proteome</keyword>
<dbReference type="GO" id="GO:0046872">
    <property type="term" value="F:metal ion binding"/>
    <property type="evidence" value="ECO:0007669"/>
    <property type="project" value="UniProtKB-KW"/>
</dbReference>
<dbReference type="SUPFAM" id="SSF51182">
    <property type="entry name" value="RmlC-like cupins"/>
    <property type="match status" value="1"/>
</dbReference>
<dbReference type="InterPro" id="IPR012864">
    <property type="entry name" value="PCO/ADO"/>
</dbReference>
<keyword evidence="3" id="KW-0479">Metal-binding</keyword>
<protein>
    <recommendedName>
        <fullName evidence="2">cysteine dioxygenase</fullName>
        <ecNumber evidence="2">1.13.11.20</ecNumber>
    </recommendedName>
</protein>
<dbReference type="InterPro" id="IPR014710">
    <property type="entry name" value="RmlC-like_jellyroll"/>
</dbReference>
<accession>A0A8J4AQ38</accession>
<evidence type="ECO:0000313" key="8">
    <source>
        <dbReference type="Proteomes" id="UP000747399"/>
    </source>
</evidence>
<dbReference type="PANTHER" id="PTHR22966:SF61">
    <property type="entry name" value="2-AMINOETHANETHIOL DIOXYGENASE"/>
    <property type="match status" value="1"/>
</dbReference>
<dbReference type="AlphaFoldDB" id="A0A8J4AQ38"/>
<evidence type="ECO:0000256" key="3">
    <source>
        <dbReference type="ARBA" id="ARBA00022723"/>
    </source>
</evidence>
<proteinExistence type="inferred from homology"/>
<dbReference type="PANTHER" id="PTHR22966">
    <property type="entry name" value="2-AMINOETHANETHIOL DIOXYGENASE"/>
    <property type="match status" value="1"/>
</dbReference>
<dbReference type="InterPro" id="IPR011051">
    <property type="entry name" value="RmlC_Cupin_sf"/>
</dbReference>
<reference evidence="7" key="1">
    <citation type="journal article" date="2021" name="Proc. Natl. Acad. Sci. U.S.A.">
        <title>Three genomes in the algal genus Volvox reveal the fate of a haploid sex-determining region after a transition to homothallism.</title>
        <authorList>
            <person name="Yamamoto K."/>
            <person name="Hamaji T."/>
            <person name="Kawai-Toyooka H."/>
            <person name="Matsuzaki R."/>
            <person name="Takahashi F."/>
            <person name="Nishimura Y."/>
            <person name="Kawachi M."/>
            <person name="Noguchi H."/>
            <person name="Minakuchi Y."/>
            <person name="Umen J.G."/>
            <person name="Toyoda A."/>
            <person name="Nozaki H."/>
        </authorList>
    </citation>
    <scope>NUCLEOTIDE SEQUENCE</scope>
    <source>
        <strain evidence="7">NIES-3780</strain>
    </source>
</reference>
<evidence type="ECO:0000256" key="4">
    <source>
        <dbReference type="ARBA" id="ARBA00023002"/>
    </source>
</evidence>
<comment type="caution">
    <text evidence="7">The sequence shown here is derived from an EMBL/GenBank/DDBJ whole genome shotgun (WGS) entry which is preliminary data.</text>
</comment>
<dbReference type="EC" id="1.13.11.20" evidence="2"/>
<dbReference type="Pfam" id="PF07847">
    <property type="entry name" value="PCO_ADO"/>
    <property type="match status" value="1"/>
</dbReference>
<dbReference type="CDD" id="cd20289">
    <property type="entry name" value="cupin_ADO"/>
    <property type="match status" value="1"/>
</dbReference>
<evidence type="ECO:0000256" key="1">
    <source>
        <dbReference type="ARBA" id="ARBA00006622"/>
    </source>
</evidence>
<dbReference type="GO" id="GO:0017172">
    <property type="term" value="F:cysteine dioxygenase activity"/>
    <property type="evidence" value="ECO:0007669"/>
    <property type="project" value="UniProtKB-EC"/>
</dbReference>
<dbReference type="EMBL" id="BNCO01000003">
    <property type="protein sequence ID" value="GIL45572.1"/>
    <property type="molecule type" value="Genomic_DNA"/>
</dbReference>
<evidence type="ECO:0000256" key="2">
    <source>
        <dbReference type="ARBA" id="ARBA00013133"/>
    </source>
</evidence>
<dbReference type="GO" id="GO:0070483">
    <property type="term" value="P:detection of hypoxia"/>
    <property type="evidence" value="ECO:0007669"/>
    <property type="project" value="UniProtKB-ARBA"/>
</dbReference>
<dbReference type="Proteomes" id="UP000747399">
    <property type="component" value="Unassembled WGS sequence"/>
</dbReference>
<keyword evidence="4" id="KW-0560">Oxidoreductase</keyword>
<gene>
    <name evidence="7" type="ORF">Vafri_2772</name>
</gene>
<keyword evidence="5" id="KW-0408">Iron</keyword>
<name>A0A8J4AQ38_9CHLO</name>
<evidence type="ECO:0000313" key="7">
    <source>
        <dbReference type="EMBL" id="GIL45572.1"/>
    </source>
</evidence>
<sequence length="300" mass="32683">MLPFPQPLPLRLTNSVLRLRGCTGVTSHACTAAGFLRQHVSMHSQGAVAGSQSTSQQTSGSRLQDFFAAARRAVLRGTVNESNPETVTQLANMMGAITLEELGLDEDMVSDPFLGALKLHLRDSRIKYMRIYEDPNLTFGLFCFPAGAVIPLHNHPGMTVFSRLLFGRLRVSAYDWVVQPAAPITSGSARARLVCDAVIEPANPPLVLFPASGGNLHEFTAETPCAVLDLLTPPYVPPERNCTYYRVQRQAMGWPVSLPGTRRPVASQKMRVGDEVELEVFEPPDSFEVVSGCYPGDSVS</sequence>
<comment type="catalytic activity">
    <reaction evidence="6">
        <text>L-cysteine + O2 = 3-sulfino-L-alanine + H(+)</text>
        <dbReference type="Rhea" id="RHEA:20441"/>
        <dbReference type="ChEBI" id="CHEBI:15378"/>
        <dbReference type="ChEBI" id="CHEBI:15379"/>
        <dbReference type="ChEBI" id="CHEBI:35235"/>
        <dbReference type="ChEBI" id="CHEBI:61085"/>
        <dbReference type="EC" id="1.13.11.20"/>
    </reaction>
    <physiologicalReaction direction="left-to-right" evidence="6">
        <dbReference type="Rhea" id="RHEA:20442"/>
    </physiologicalReaction>
</comment>
<comment type="similarity">
    <text evidence="1">Belongs to the cysteine dioxygenase family.</text>
</comment>